<dbReference type="PATRIC" id="fig|1122152.4.peg.787"/>
<dbReference type="EMBL" id="AZFB01000003">
    <property type="protein sequence ID" value="KRL63530.1"/>
    <property type="molecule type" value="Genomic_DNA"/>
</dbReference>
<keyword evidence="1" id="KW-0472">Membrane</keyword>
<accession>A0A0R1S9V2</accession>
<keyword evidence="1" id="KW-1133">Transmembrane helix</keyword>
<sequence>MMAKKIIDKEQTEKAAAEEKIRRKRLFRWAVFVIVINALQLIFRIWLIQVFAMIGTVYALYRMVVVENVNNRFSSKYYDWAGQPLSRHKANNH</sequence>
<name>A0A0R1S9V2_9LACO</name>
<gene>
    <name evidence="2" type="ORF">FC23_GL000773</name>
</gene>
<proteinExistence type="predicted"/>
<dbReference type="Proteomes" id="UP000051931">
    <property type="component" value="Unassembled WGS sequence"/>
</dbReference>
<keyword evidence="1" id="KW-0812">Transmembrane</keyword>
<comment type="caution">
    <text evidence="2">The sequence shown here is derived from an EMBL/GenBank/DDBJ whole genome shotgun (WGS) entry which is preliminary data.</text>
</comment>
<protein>
    <submittedName>
        <fullName evidence="2">Uncharacterized protein</fullName>
    </submittedName>
</protein>
<dbReference type="eggNOG" id="ENOG502ZZ4P">
    <property type="taxonomic scope" value="Bacteria"/>
</dbReference>
<evidence type="ECO:0000313" key="3">
    <source>
        <dbReference type="Proteomes" id="UP000051931"/>
    </source>
</evidence>
<evidence type="ECO:0000313" key="2">
    <source>
        <dbReference type="EMBL" id="KRL63530.1"/>
    </source>
</evidence>
<feature type="transmembrane region" description="Helical" evidence="1">
    <location>
        <begin position="29"/>
        <end position="61"/>
    </location>
</feature>
<dbReference type="AlphaFoldDB" id="A0A0R1S9V2"/>
<organism evidence="2 3">
    <name type="scientific">Lactobacillus psittaci DSM 15354</name>
    <dbReference type="NCBI Taxonomy" id="1122152"/>
    <lineage>
        <taxon>Bacteria</taxon>
        <taxon>Bacillati</taxon>
        <taxon>Bacillota</taxon>
        <taxon>Bacilli</taxon>
        <taxon>Lactobacillales</taxon>
        <taxon>Lactobacillaceae</taxon>
        <taxon>Lactobacillus</taxon>
    </lineage>
</organism>
<evidence type="ECO:0000256" key="1">
    <source>
        <dbReference type="SAM" id="Phobius"/>
    </source>
</evidence>
<keyword evidence="3" id="KW-1185">Reference proteome</keyword>
<dbReference type="STRING" id="1122152.GCA_000425905_00210"/>
<reference evidence="2 3" key="1">
    <citation type="journal article" date="2015" name="Genome Announc.">
        <title>Expanding the biotechnology potential of lactobacilli through comparative genomics of 213 strains and associated genera.</title>
        <authorList>
            <person name="Sun Z."/>
            <person name="Harris H.M."/>
            <person name="McCann A."/>
            <person name="Guo C."/>
            <person name="Argimon S."/>
            <person name="Zhang W."/>
            <person name="Yang X."/>
            <person name="Jeffery I.B."/>
            <person name="Cooney J.C."/>
            <person name="Kagawa T.F."/>
            <person name="Liu W."/>
            <person name="Song Y."/>
            <person name="Salvetti E."/>
            <person name="Wrobel A."/>
            <person name="Rasinkangas P."/>
            <person name="Parkhill J."/>
            <person name="Rea M.C."/>
            <person name="O'Sullivan O."/>
            <person name="Ritari J."/>
            <person name="Douillard F.P."/>
            <person name="Paul Ross R."/>
            <person name="Yang R."/>
            <person name="Briner A.E."/>
            <person name="Felis G.E."/>
            <person name="de Vos W.M."/>
            <person name="Barrangou R."/>
            <person name="Klaenhammer T.R."/>
            <person name="Caufield P.W."/>
            <person name="Cui Y."/>
            <person name="Zhang H."/>
            <person name="O'Toole P.W."/>
        </authorList>
    </citation>
    <scope>NUCLEOTIDE SEQUENCE [LARGE SCALE GENOMIC DNA]</scope>
    <source>
        <strain evidence="2 3">DSM 15354</strain>
    </source>
</reference>